<dbReference type="Proteomes" id="UP000663873">
    <property type="component" value="Unassembled WGS sequence"/>
</dbReference>
<evidence type="ECO:0000313" key="3">
    <source>
        <dbReference type="EMBL" id="CAF3229664.1"/>
    </source>
</evidence>
<evidence type="ECO:0000313" key="11">
    <source>
        <dbReference type="EMBL" id="CAF4652211.1"/>
    </source>
</evidence>
<dbReference type="Proteomes" id="UP000663833">
    <property type="component" value="Unassembled WGS sequence"/>
</dbReference>
<dbReference type="Proteomes" id="UP000663862">
    <property type="component" value="Unassembled WGS sequence"/>
</dbReference>
<reference evidence="11" key="1">
    <citation type="submission" date="2021-02" db="EMBL/GenBank/DDBJ databases">
        <authorList>
            <person name="Nowell W R."/>
        </authorList>
    </citation>
    <scope>NUCLEOTIDE SEQUENCE</scope>
</reference>
<dbReference type="EMBL" id="CAJOBS010000858">
    <property type="protein sequence ID" value="CAF4652211.1"/>
    <property type="molecule type" value="Genomic_DNA"/>
</dbReference>
<protein>
    <submittedName>
        <fullName evidence="11">Uncharacterized protein</fullName>
    </submittedName>
</protein>
<dbReference type="EMBL" id="CAJNYV010004268">
    <property type="protein sequence ID" value="CAF3662058.1"/>
    <property type="molecule type" value="Genomic_DNA"/>
</dbReference>
<dbReference type="Proteomes" id="UP000663869">
    <property type="component" value="Unassembled WGS sequence"/>
</dbReference>
<dbReference type="Proteomes" id="UP000663825">
    <property type="component" value="Unassembled WGS sequence"/>
</dbReference>
<sequence>MFHRQSLLLTIFSIILIQISYIYSTPVISAAASHIIEENDDDYQRAYNGFIYHIKNIVDERNIYEQMMLLNQLREYLNRMCITGFFGAIHAEACQRVVDVFHQNYIHSRINDNEITDTSNETHGLQKRFFCNGFIGCKNAHG</sequence>
<feature type="chain" id="PRO_5035623062" evidence="1">
    <location>
        <begin position="25"/>
        <end position="142"/>
    </location>
</feature>
<evidence type="ECO:0000313" key="12">
    <source>
        <dbReference type="Proteomes" id="UP000663838"/>
    </source>
</evidence>
<dbReference type="AlphaFoldDB" id="A0A821FIP5"/>
<dbReference type="Proteomes" id="UP000663851">
    <property type="component" value="Unassembled WGS sequence"/>
</dbReference>
<evidence type="ECO:0000313" key="2">
    <source>
        <dbReference type="EMBL" id="CAF3201700.1"/>
    </source>
</evidence>
<feature type="signal peptide" evidence="1">
    <location>
        <begin position="1"/>
        <end position="24"/>
    </location>
</feature>
<dbReference type="EMBL" id="CAJOBO010000081">
    <property type="protein sequence ID" value="CAF4122649.1"/>
    <property type="molecule type" value="Genomic_DNA"/>
</dbReference>
<comment type="caution">
    <text evidence="11">The sequence shown here is derived from an EMBL/GenBank/DDBJ whole genome shotgun (WGS) entry which is preliminary data.</text>
</comment>
<organism evidence="11 12">
    <name type="scientific">Rotaria socialis</name>
    <dbReference type="NCBI Taxonomy" id="392032"/>
    <lineage>
        <taxon>Eukaryota</taxon>
        <taxon>Metazoa</taxon>
        <taxon>Spiralia</taxon>
        <taxon>Gnathifera</taxon>
        <taxon>Rotifera</taxon>
        <taxon>Eurotatoria</taxon>
        <taxon>Bdelloidea</taxon>
        <taxon>Philodinida</taxon>
        <taxon>Philodinidae</taxon>
        <taxon>Rotaria</taxon>
    </lineage>
</organism>
<name>A0A821FIP5_9BILA</name>
<dbReference type="OrthoDB" id="9999716at2759"/>
<evidence type="ECO:0000313" key="10">
    <source>
        <dbReference type="EMBL" id="CAF4593325.1"/>
    </source>
</evidence>
<keyword evidence="13" id="KW-1185">Reference proteome</keyword>
<evidence type="ECO:0000313" key="6">
    <source>
        <dbReference type="EMBL" id="CAF3767620.1"/>
    </source>
</evidence>
<proteinExistence type="predicted"/>
<evidence type="ECO:0000313" key="4">
    <source>
        <dbReference type="EMBL" id="CAF3373661.1"/>
    </source>
</evidence>
<accession>A0A821FIP5</accession>
<dbReference type="EMBL" id="CAJOBQ010000058">
    <property type="protein sequence ID" value="CAF4237392.1"/>
    <property type="molecule type" value="Genomic_DNA"/>
</dbReference>
<dbReference type="EMBL" id="CAJOBR010001268">
    <property type="protein sequence ID" value="CAF4593325.1"/>
    <property type="molecule type" value="Genomic_DNA"/>
</dbReference>
<evidence type="ECO:0000313" key="7">
    <source>
        <dbReference type="EMBL" id="CAF4122649.1"/>
    </source>
</evidence>
<dbReference type="EMBL" id="CAJNYD010000214">
    <property type="protein sequence ID" value="CAF3229664.1"/>
    <property type="molecule type" value="Genomic_DNA"/>
</dbReference>
<dbReference type="Proteomes" id="UP000663865">
    <property type="component" value="Unassembled WGS sequence"/>
</dbReference>
<dbReference type="Proteomes" id="UP000663838">
    <property type="component" value="Unassembled WGS sequence"/>
</dbReference>
<evidence type="ECO:0000256" key="1">
    <source>
        <dbReference type="SAM" id="SignalP"/>
    </source>
</evidence>
<dbReference type="Proteomes" id="UP000663872">
    <property type="component" value="Unassembled WGS sequence"/>
</dbReference>
<evidence type="ECO:0000313" key="13">
    <source>
        <dbReference type="Proteomes" id="UP000663873"/>
    </source>
</evidence>
<dbReference type="EMBL" id="CAJNYU010000552">
    <property type="protein sequence ID" value="CAF3373661.1"/>
    <property type="molecule type" value="Genomic_DNA"/>
</dbReference>
<gene>
    <name evidence="4" type="ORF">FME351_LOCUS6583</name>
    <name evidence="6" type="ORF">GRG538_LOCUS32313</name>
    <name evidence="7" type="ORF">HFQ381_LOCUS2468</name>
    <name evidence="5" type="ORF">KIK155_LOCUS24108</name>
    <name evidence="3" type="ORF">LUA448_LOCUS3667</name>
    <name evidence="10" type="ORF">QYT958_LOCUS11052</name>
    <name evidence="2" type="ORF">TIS948_LOCUS12622</name>
    <name evidence="11" type="ORF">TOA249_LOCUS14085</name>
    <name evidence="9" type="ORF">TSG867_LOCUS2253</name>
    <name evidence="8" type="ORF">UJA718_LOCUS1980</name>
</gene>
<dbReference type="EMBL" id="CAJNXB010001920">
    <property type="protein sequence ID" value="CAF3201700.1"/>
    <property type="molecule type" value="Genomic_DNA"/>
</dbReference>
<dbReference type="EMBL" id="CAJNYT010005700">
    <property type="protein sequence ID" value="CAF3767620.1"/>
    <property type="molecule type" value="Genomic_DNA"/>
</dbReference>
<dbReference type="Proteomes" id="UP000663848">
    <property type="component" value="Unassembled WGS sequence"/>
</dbReference>
<dbReference type="EMBL" id="CAJOBP010000127">
    <property type="protein sequence ID" value="CAF4127345.1"/>
    <property type="molecule type" value="Genomic_DNA"/>
</dbReference>
<evidence type="ECO:0000313" key="9">
    <source>
        <dbReference type="EMBL" id="CAF4237392.1"/>
    </source>
</evidence>
<keyword evidence="1" id="KW-0732">Signal</keyword>
<evidence type="ECO:0000313" key="5">
    <source>
        <dbReference type="EMBL" id="CAF3662058.1"/>
    </source>
</evidence>
<evidence type="ECO:0000313" key="8">
    <source>
        <dbReference type="EMBL" id="CAF4127345.1"/>
    </source>
</evidence>